<feature type="compositionally biased region" description="Polar residues" evidence="1">
    <location>
        <begin position="913"/>
        <end position="923"/>
    </location>
</feature>
<name>A0ABQ9H2K3_9NEOP</name>
<feature type="region of interest" description="Disordered" evidence="1">
    <location>
        <begin position="863"/>
        <end position="883"/>
    </location>
</feature>
<feature type="compositionally biased region" description="Basic and acidic residues" evidence="1">
    <location>
        <begin position="393"/>
        <end position="422"/>
    </location>
</feature>
<dbReference type="Proteomes" id="UP001159363">
    <property type="component" value="Chromosome 6"/>
</dbReference>
<sequence>MHLCLLPLPTPSAVVNGLAGLPQTSCRDVRNEDDIGGGSCTLFAALARVYLTTSNRRALARSRFGECGRSPGVQGRGAPPRGVSLTPAAQSSAAPRPDIRYVSLSPSVTVETRPSTVPLHLSFMYSSRNKQPEFALGIAAANVIVVHIILANVVKGNLRENVMVACIIVCTESLLQVSAAHSNHVHHNDVVFLPRVSDDAGGRRVSSKISCIHRPCIPACPIFTSLNPLIGLMSFSVAYVQCTPINPLSEQLSIYRMFQQKRAEMKLGIEAAPHERFEIGRPMTGAWFAYRPQGGSVVRTLPQHVRVQTTDATRMGYLNRRGSISHVTLALRSAAVAFLELFNVADHTFRISIRFVVRLLFPVSFPHPFTVTHCTEYHLSVPKRDLGGSLTREPMRVKRGEHGAEPERKGRGKTGDPRENPRFPRANIRQGNRTQFALVLVCWLHERSYSDARIAEPGTSTCCPQSLSCLPLLFSSCPHLATPQKSLQGVRKQKIPEKKNRQPAASSGTIPKRENPGVTRPGIEPRFTLVGSEQSNRSATAASESHQQQRRQRHGRTDGRAGSCAGVCSEQRVTVEWYSVPIPIADSELDTQLVVLLSPDARRDADACIAAIAGLSGAMVTPYKEKGPDGRAQQQRQSGEGRGKSMRQSRRKIYATVAEEKKMYGTLTGLGLEKVVCGPMKEHATRGPCISNMENETLPKIPEVNPKGRLTTTGHTHLHVFLVHCPDDKRRRSQCYVGLYRARLLAGGGVFCNCLSQASATTHEMPRCQVVKSNLQKSDTFHSDSHMLTLRRSLPEWKYRIKSLEIGSLQLVARVSIFRVVLCWLYPRVVSAGHTAQTADTETTTSRVLMGFTTACPDTGGGDFSRTAHSKNHSPSQTADTETTTSRVLMGFTTACPDTGGGDFSRTAHSKNHSPSQTADTETTTSRVLMGFTTACPDTGGGDFCGNETQCSQLETRKVHGVNKCLFADHIRIQTAALTQERVHRKRDIPEKTRQPVAPSCMIPTYEDPRATPLGIEPDPLSPETSALTAAPPRPPACLKTNPRIIQDSTHSAIAAGRDTVWDQRMNLYEAGQQCAHEAKPSFICPSDPTRASTFGQDEEKVIINTWRSLAATSLRRDVREAAKDFIESLRPRNVEVCISETVGHVPDIRWIPTPLQHGDSSYAGSMANRHTARSRSVREKAVKKDGLIMTSAEVTRTWFKVYYVNGCPCPADFRLPVHPFVSSEYVYVDALGRPDIFFTLSAPLHSIIWDYMERYVDGTEVWFAATMKPGYRNCCVVTSQWRICVDVWWCVGVFQSPAMWWWLVVLAMLPSTCPRHFPPPWGGPTFLRDSVERVPDHAKPLMRGTHRSALTLLQNAFGTRRLPLREAVESLPMSARRR</sequence>
<dbReference type="EMBL" id="JARBHB010000007">
    <property type="protein sequence ID" value="KAJ8878484.1"/>
    <property type="molecule type" value="Genomic_DNA"/>
</dbReference>
<evidence type="ECO:0000256" key="1">
    <source>
        <dbReference type="SAM" id="MobiDB-lite"/>
    </source>
</evidence>
<feature type="compositionally biased region" description="Polar residues" evidence="1">
    <location>
        <begin position="873"/>
        <end position="883"/>
    </location>
</feature>
<comment type="caution">
    <text evidence="2">The sequence shown here is derived from an EMBL/GenBank/DDBJ whole genome shotgun (WGS) entry which is preliminary data.</text>
</comment>
<protein>
    <submittedName>
        <fullName evidence="2">Uncharacterized protein</fullName>
    </submittedName>
</protein>
<gene>
    <name evidence="2" type="ORF">PR048_019062</name>
</gene>
<keyword evidence="3" id="KW-1185">Reference proteome</keyword>
<organism evidence="2 3">
    <name type="scientific">Dryococelus australis</name>
    <dbReference type="NCBI Taxonomy" id="614101"/>
    <lineage>
        <taxon>Eukaryota</taxon>
        <taxon>Metazoa</taxon>
        <taxon>Ecdysozoa</taxon>
        <taxon>Arthropoda</taxon>
        <taxon>Hexapoda</taxon>
        <taxon>Insecta</taxon>
        <taxon>Pterygota</taxon>
        <taxon>Neoptera</taxon>
        <taxon>Polyneoptera</taxon>
        <taxon>Phasmatodea</taxon>
        <taxon>Verophasmatodea</taxon>
        <taxon>Anareolatae</taxon>
        <taxon>Phasmatidae</taxon>
        <taxon>Eurycanthinae</taxon>
        <taxon>Dryococelus</taxon>
    </lineage>
</organism>
<evidence type="ECO:0000313" key="2">
    <source>
        <dbReference type="EMBL" id="KAJ8878484.1"/>
    </source>
</evidence>
<feature type="region of interest" description="Disordered" evidence="1">
    <location>
        <begin position="621"/>
        <end position="651"/>
    </location>
</feature>
<proteinExistence type="predicted"/>
<feature type="region of interest" description="Disordered" evidence="1">
    <location>
        <begin position="69"/>
        <end position="94"/>
    </location>
</feature>
<feature type="region of interest" description="Disordered" evidence="1">
    <location>
        <begin position="388"/>
        <end position="428"/>
    </location>
</feature>
<evidence type="ECO:0000313" key="3">
    <source>
        <dbReference type="Proteomes" id="UP001159363"/>
    </source>
</evidence>
<feature type="region of interest" description="Disordered" evidence="1">
    <location>
        <begin position="485"/>
        <end position="564"/>
    </location>
</feature>
<feature type="compositionally biased region" description="Polar residues" evidence="1">
    <location>
        <begin position="531"/>
        <end position="545"/>
    </location>
</feature>
<feature type="region of interest" description="Disordered" evidence="1">
    <location>
        <begin position="901"/>
        <end position="923"/>
    </location>
</feature>
<reference evidence="2 3" key="1">
    <citation type="submission" date="2023-02" db="EMBL/GenBank/DDBJ databases">
        <title>LHISI_Scaffold_Assembly.</title>
        <authorList>
            <person name="Stuart O.P."/>
            <person name="Cleave R."/>
            <person name="Magrath M.J.L."/>
            <person name="Mikheyev A.S."/>
        </authorList>
    </citation>
    <scope>NUCLEOTIDE SEQUENCE [LARGE SCALE GENOMIC DNA]</scope>
    <source>
        <strain evidence="2">Daus_M_001</strain>
        <tissue evidence="2">Leg muscle</tissue>
    </source>
</reference>
<accession>A0ABQ9H2K3</accession>